<reference evidence="1" key="1">
    <citation type="submission" date="2012-05" db="EMBL/GenBank/DDBJ databases">
        <authorList>
            <person name="Krishnakumar V."/>
            <person name="Cheung F."/>
            <person name="Xiao Y."/>
            <person name="Chan A."/>
            <person name="Moskal W.A."/>
            <person name="Town C.D."/>
        </authorList>
    </citation>
    <scope>NUCLEOTIDE SEQUENCE</scope>
</reference>
<dbReference type="EMBL" id="BT137921">
    <property type="protein sequence ID" value="AFK37716.1"/>
    <property type="molecule type" value="mRNA"/>
</dbReference>
<accession>I3SBS4</accession>
<sequence length="30" mass="3711">MLPFPDSLRRGYVSWHRWYAESKLIVINFE</sequence>
<evidence type="ECO:0000313" key="1">
    <source>
        <dbReference type="EMBL" id="AFK37716.1"/>
    </source>
</evidence>
<dbReference type="AlphaFoldDB" id="I3SBS4"/>
<proteinExistence type="evidence at transcript level"/>
<name>I3SBS4_MEDTR</name>
<protein>
    <submittedName>
        <fullName evidence="1">Uncharacterized protein</fullName>
    </submittedName>
</protein>
<organism evidence="1">
    <name type="scientific">Medicago truncatula</name>
    <name type="common">Barrel medic</name>
    <name type="synonym">Medicago tribuloides</name>
    <dbReference type="NCBI Taxonomy" id="3880"/>
    <lineage>
        <taxon>Eukaryota</taxon>
        <taxon>Viridiplantae</taxon>
        <taxon>Streptophyta</taxon>
        <taxon>Embryophyta</taxon>
        <taxon>Tracheophyta</taxon>
        <taxon>Spermatophyta</taxon>
        <taxon>Magnoliopsida</taxon>
        <taxon>eudicotyledons</taxon>
        <taxon>Gunneridae</taxon>
        <taxon>Pentapetalae</taxon>
        <taxon>rosids</taxon>
        <taxon>fabids</taxon>
        <taxon>Fabales</taxon>
        <taxon>Fabaceae</taxon>
        <taxon>Papilionoideae</taxon>
        <taxon>50 kb inversion clade</taxon>
        <taxon>NPAAA clade</taxon>
        <taxon>Hologalegina</taxon>
        <taxon>IRL clade</taxon>
        <taxon>Trifolieae</taxon>
        <taxon>Medicago</taxon>
    </lineage>
</organism>